<protein>
    <submittedName>
        <fullName evidence="1">Uncharacterized protein</fullName>
    </submittedName>
</protein>
<evidence type="ECO:0000313" key="1">
    <source>
        <dbReference type="EMBL" id="ABC25212.1"/>
    </source>
</evidence>
<accession>Q2PYL5</accession>
<proteinExistence type="predicted"/>
<name>Q2PYL5_9BACT</name>
<organism evidence="1">
    <name type="scientific">uncultured marine bacterium Ant4D3</name>
    <dbReference type="NCBI Taxonomy" id="360423"/>
    <lineage>
        <taxon>Bacteria</taxon>
        <taxon>environmental samples</taxon>
    </lineage>
</organism>
<reference evidence="1" key="1">
    <citation type="journal article" date="2006" name="Appl. Environ. Microbiol.">
        <title>Comparative genomics of DNA fragments from six Antarctic marine planktonic bacteria.</title>
        <authorList>
            <person name="Grzymski J.J."/>
            <person name="Carter B.J."/>
            <person name="DeLong E.F."/>
            <person name="Feldman R.A."/>
            <person name="Ghadiri A."/>
            <person name="Murray A.E."/>
        </authorList>
    </citation>
    <scope>NUCLEOTIDE SEQUENCE</scope>
</reference>
<dbReference type="AlphaFoldDB" id="Q2PYL5"/>
<dbReference type="EMBL" id="DQ295237">
    <property type="protein sequence ID" value="ABC25212.1"/>
    <property type="molecule type" value="Genomic_DNA"/>
</dbReference>
<sequence length="90" mass="10066">MRSHRAAENAICCQSCMSRSGAYKSSKYIMFHPSNQYNPIIKGYCLRVMGDQPKPISQPPHYPRAMAIAAMIMPPPNTLEMVLAQVDLPI</sequence>